<name>A0ABX3MY79_9RHOB</name>
<dbReference type="PRINTS" id="PR00313">
    <property type="entry name" value="CABNDNGRPT"/>
</dbReference>
<dbReference type="Proteomes" id="UP000190787">
    <property type="component" value="Unassembled WGS sequence"/>
</dbReference>
<evidence type="ECO:0008006" key="5">
    <source>
        <dbReference type="Google" id="ProtNLM"/>
    </source>
</evidence>
<evidence type="ECO:0000256" key="1">
    <source>
        <dbReference type="SAM" id="MobiDB-lite"/>
    </source>
</evidence>
<sequence>MLATLLLAFLPMALLVGASLDGGGDHKDDHDDEEAARPDEEGTGAGEAIDISEPDQLTEGTSGDDTIRGTDGTDTVMGLAGNDDIYLGDGNDGGDLSPEDQQAMDQATSLGEFLDLYEASGVFGAVGGSGDDYIDAGAGNDSITGSQGDDTLRGNLGADYLMDAEGSNALYGGYGDDELYASDLDGAPDLLDGGANNDYLNGDDGDTMTGGTGSDWFGVDWTEGDAPVTVTDFGQLDPTPAPGALGEFLGIEVDDLDNVSDFTVSQSGSDSIVSINGQQVATLKDVEYTALKAAGGAIYATDGLNYGQPVYA</sequence>
<feature type="signal peptide" evidence="2">
    <location>
        <begin position="1"/>
        <end position="18"/>
    </location>
</feature>
<dbReference type="SUPFAM" id="SSF51120">
    <property type="entry name" value="beta-Roll"/>
    <property type="match status" value="1"/>
</dbReference>
<reference evidence="3 4" key="1">
    <citation type="submission" date="2016-11" db="EMBL/GenBank/DDBJ databases">
        <title>A multilocus sequence analysis scheme for characterization of bacteria in the genus Thioclava.</title>
        <authorList>
            <person name="Liu Y."/>
            <person name="Shao Z."/>
        </authorList>
    </citation>
    <scope>NUCLEOTIDE SEQUENCE [LARGE SCALE GENOMIC DNA]</scope>
    <source>
        <strain evidence="3 4">TAW-CT134</strain>
    </source>
</reference>
<evidence type="ECO:0000313" key="4">
    <source>
        <dbReference type="Proteomes" id="UP000190787"/>
    </source>
</evidence>
<feature type="compositionally biased region" description="Basic and acidic residues" evidence="1">
    <location>
        <begin position="24"/>
        <end position="40"/>
    </location>
</feature>
<dbReference type="InterPro" id="IPR001343">
    <property type="entry name" value="Hemolysn_Ca-bd"/>
</dbReference>
<dbReference type="Gene3D" id="2.150.10.10">
    <property type="entry name" value="Serralysin-like metalloprotease, C-terminal"/>
    <property type="match status" value="1"/>
</dbReference>
<dbReference type="EMBL" id="MPZV01000002">
    <property type="protein sequence ID" value="OOY24317.1"/>
    <property type="molecule type" value="Genomic_DNA"/>
</dbReference>
<dbReference type="RefSeq" id="WP_078604804.1">
    <property type="nucleotide sequence ID" value="NZ_MPZV01000002.1"/>
</dbReference>
<dbReference type="Pfam" id="PF00353">
    <property type="entry name" value="HemolysinCabind"/>
    <property type="match status" value="3"/>
</dbReference>
<gene>
    <name evidence="3" type="ORF">BMI91_09685</name>
</gene>
<protein>
    <recommendedName>
        <fullName evidence="5">Calcium-binding protein</fullName>
    </recommendedName>
</protein>
<evidence type="ECO:0000256" key="2">
    <source>
        <dbReference type="SAM" id="SignalP"/>
    </source>
</evidence>
<evidence type="ECO:0000313" key="3">
    <source>
        <dbReference type="EMBL" id="OOY24317.1"/>
    </source>
</evidence>
<comment type="caution">
    <text evidence="3">The sequence shown here is derived from an EMBL/GenBank/DDBJ whole genome shotgun (WGS) entry which is preliminary data.</text>
</comment>
<feature type="compositionally biased region" description="Low complexity" evidence="1">
    <location>
        <begin position="60"/>
        <end position="75"/>
    </location>
</feature>
<accession>A0ABX3MY79</accession>
<keyword evidence="2" id="KW-0732">Signal</keyword>
<keyword evidence="4" id="KW-1185">Reference proteome</keyword>
<feature type="region of interest" description="Disordered" evidence="1">
    <location>
        <begin position="24"/>
        <end position="100"/>
    </location>
</feature>
<proteinExistence type="predicted"/>
<organism evidence="3 4">
    <name type="scientific">Thioclava sediminum</name>
    <dbReference type="NCBI Taxonomy" id="1915319"/>
    <lineage>
        <taxon>Bacteria</taxon>
        <taxon>Pseudomonadati</taxon>
        <taxon>Pseudomonadota</taxon>
        <taxon>Alphaproteobacteria</taxon>
        <taxon>Rhodobacterales</taxon>
        <taxon>Paracoccaceae</taxon>
        <taxon>Thioclava</taxon>
    </lineage>
</organism>
<feature type="chain" id="PRO_5046797290" description="Calcium-binding protein" evidence="2">
    <location>
        <begin position="19"/>
        <end position="312"/>
    </location>
</feature>
<dbReference type="InterPro" id="IPR011049">
    <property type="entry name" value="Serralysin-like_metalloprot_C"/>
</dbReference>